<reference evidence="2 3" key="1">
    <citation type="journal article" date="2016" name="Proc. Natl. Acad. Sci. U.S.A.">
        <title>Comparative genomics of biotechnologically important yeasts.</title>
        <authorList>
            <person name="Riley R."/>
            <person name="Haridas S."/>
            <person name="Wolfe K.H."/>
            <person name="Lopes M.R."/>
            <person name="Hittinger C.T."/>
            <person name="Goeker M."/>
            <person name="Salamov A.A."/>
            <person name="Wisecaver J.H."/>
            <person name="Long T.M."/>
            <person name="Calvey C.H."/>
            <person name="Aerts A.L."/>
            <person name="Barry K.W."/>
            <person name="Choi C."/>
            <person name="Clum A."/>
            <person name="Coughlan A.Y."/>
            <person name="Deshpande S."/>
            <person name="Douglass A.P."/>
            <person name="Hanson S.J."/>
            <person name="Klenk H.-P."/>
            <person name="LaButti K.M."/>
            <person name="Lapidus A."/>
            <person name="Lindquist E.A."/>
            <person name="Lipzen A.M."/>
            <person name="Meier-Kolthoff J.P."/>
            <person name="Ohm R.A."/>
            <person name="Otillar R.P."/>
            <person name="Pangilinan J.L."/>
            <person name="Peng Y."/>
            <person name="Rokas A."/>
            <person name="Rosa C.A."/>
            <person name="Scheuner C."/>
            <person name="Sibirny A.A."/>
            <person name="Slot J.C."/>
            <person name="Stielow J.B."/>
            <person name="Sun H."/>
            <person name="Kurtzman C.P."/>
            <person name="Blackwell M."/>
            <person name="Grigoriev I.V."/>
            <person name="Jeffries T.W."/>
        </authorList>
    </citation>
    <scope>NUCLEOTIDE SEQUENCE [LARGE SCALE GENOMIC DNA]</scope>
    <source>
        <strain evidence="2 3">NRRL Y-11557</strain>
    </source>
</reference>
<accession>A0A1E3QEY1</accession>
<evidence type="ECO:0000313" key="2">
    <source>
        <dbReference type="EMBL" id="ODQ76226.1"/>
    </source>
</evidence>
<proteinExistence type="predicted"/>
<name>A0A1E3QEY1_LIPST</name>
<sequence length="179" mass="19663">MPQRGGTAPQPDTARQAEAPSGSLGSLAITRSAPPEPLSGATLDDAVRRLPLIHVPPTRHFWLHKTEFRLSQIRVVKLDEETTINELTDEGLATVDMVMEYTKEYTADMSTSITRFLLTFENDYGDDISTLIDESVELADVGESHMKTVAGTLAGYVKDVRTKMATIIASSNFNVRLPI</sequence>
<dbReference type="AlphaFoldDB" id="A0A1E3QEY1"/>
<keyword evidence="3" id="KW-1185">Reference proteome</keyword>
<protein>
    <submittedName>
        <fullName evidence="2">Uncharacterized protein</fullName>
    </submittedName>
</protein>
<dbReference type="EMBL" id="KV454289">
    <property type="protein sequence ID" value="ODQ76226.1"/>
    <property type="molecule type" value="Genomic_DNA"/>
</dbReference>
<dbReference type="Proteomes" id="UP000094385">
    <property type="component" value="Unassembled WGS sequence"/>
</dbReference>
<evidence type="ECO:0000256" key="1">
    <source>
        <dbReference type="SAM" id="MobiDB-lite"/>
    </source>
</evidence>
<organism evidence="2 3">
    <name type="scientific">Lipomyces starkeyi NRRL Y-11557</name>
    <dbReference type="NCBI Taxonomy" id="675824"/>
    <lineage>
        <taxon>Eukaryota</taxon>
        <taxon>Fungi</taxon>
        <taxon>Dikarya</taxon>
        <taxon>Ascomycota</taxon>
        <taxon>Saccharomycotina</taxon>
        <taxon>Lipomycetes</taxon>
        <taxon>Lipomycetales</taxon>
        <taxon>Lipomycetaceae</taxon>
        <taxon>Lipomyces</taxon>
    </lineage>
</organism>
<evidence type="ECO:0000313" key="3">
    <source>
        <dbReference type="Proteomes" id="UP000094385"/>
    </source>
</evidence>
<feature type="region of interest" description="Disordered" evidence="1">
    <location>
        <begin position="1"/>
        <end position="40"/>
    </location>
</feature>
<dbReference type="OrthoDB" id="10612894at2759"/>
<gene>
    <name evidence="2" type="ORF">LIPSTDRAFT_175</name>
</gene>